<protein>
    <recommendedName>
        <fullName evidence="4">CarboxypepD_reg-like domain-containing protein</fullName>
    </recommendedName>
</protein>
<comment type="caution">
    <text evidence="2">The sequence shown here is derived from an EMBL/GenBank/DDBJ whole genome shotgun (WGS) entry which is preliminary data.</text>
</comment>
<proteinExistence type="predicted"/>
<dbReference type="EMBL" id="SSNZ01000001">
    <property type="protein sequence ID" value="THF52663.1"/>
    <property type="molecule type" value="Genomic_DNA"/>
</dbReference>
<gene>
    <name evidence="2" type="ORF">E6C50_00160</name>
</gene>
<keyword evidence="1" id="KW-0472">Membrane</keyword>
<evidence type="ECO:0008006" key="4">
    <source>
        <dbReference type="Google" id="ProtNLM"/>
    </source>
</evidence>
<organism evidence="2 3">
    <name type="scientific">Flavobacterium supellecticarium</name>
    <dbReference type="NCBI Taxonomy" id="2565924"/>
    <lineage>
        <taxon>Bacteria</taxon>
        <taxon>Pseudomonadati</taxon>
        <taxon>Bacteroidota</taxon>
        <taxon>Flavobacteriia</taxon>
        <taxon>Flavobacteriales</taxon>
        <taxon>Flavobacteriaceae</taxon>
        <taxon>Flavobacterium</taxon>
    </lineage>
</organism>
<accession>A0A4S4A337</accession>
<evidence type="ECO:0000313" key="3">
    <source>
        <dbReference type="Proteomes" id="UP000307507"/>
    </source>
</evidence>
<evidence type="ECO:0000313" key="2">
    <source>
        <dbReference type="EMBL" id="THF52663.1"/>
    </source>
</evidence>
<feature type="transmembrane region" description="Helical" evidence="1">
    <location>
        <begin position="23"/>
        <end position="42"/>
    </location>
</feature>
<dbReference type="Pfam" id="PF13715">
    <property type="entry name" value="CarbopepD_reg_2"/>
    <property type="match status" value="1"/>
</dbReference>
<dbReference type="AlphaFoldDB" id="A0A4S4A337"/>
<keyword evidence="3" id="KW-1185">Reference proteome</keyword>
<dbReference type="SUPFAM" id="SSF49464">
    <property type="entry name" value="Carboxypeptidase regulatory domain-like"/>
    <property type="match status" value="1"/>
</dbReference>
<dbReference type="OrthoDB" id="7432683at2"/>
<dbReference type="Proteomes" id="UP000307507">
    <property type="component" value="Unassembled WGS sequence"/>
</dbReference>
<sequence length="161" mass="17780">MILNTFTAMKYVNNTTNTPLKSLYGLLFIGAISLFMPGHIVAQEQSVTSRMSSEMAKKSDQLITIKGTVSEGELPIPQVNIELIGYEWSKTTTDNDGNFEITFPKSSVKKGIALQASYPGFQTYTQEITSKEIRKKDPIAINMVGVQNTVIGCIPIKKKNL</sequence>
<name>A0A4S4A337_9FLAO</name>
<evidence type="ECO:0000256" key="1">
    <source>
        <dbReference type="SAM" id="Phobius"/>
    </source>
</evidence>
<dbReference type="InterPro" id="IPR008969">
    <property type="entry name" value="CarboxyPept-like_regulatory"/>
</dbReference>
<reference evidence="2 3" key="1">
    <citation type="submission" date="2019-04" db="EMBL/GenBank/DDBJ databases">
        <title>Flavobacterium sp. nov. isolated from construction timber.</title>
        <authorList>
            <person name="Lin S.-Y."/>
            <person name="Chang C.-T."/>
            <person name="Young C.-C."/>
        </authorList>
    </citation>
    <scope>NUCLEOTIDE SEQUENCE [LARGE SCALE GENOMIC DNA]</scope>
    <source>
        <strain evidence="2 3">CC-CTC003</strain>
    </source>
</reference>
<dbReference type="Gene3D" id="2.60.40.1120">
    <property type="entry name" value="Carboxypeptidase-like, regulatory domain"/>
    <property type="match status" value="1"/>
</dbReference>
<keyword evidence="1" id="KW-0812">Transmembrane</keyword>
<keyword evidence="1" id="KW-1133">Transmembrane helix</keyword>